<comment type="caution">
    <text evidence="1">The sequence shown here is derived from an EMBL/GenBank/DDBJ whole genome shotgun (WGS) entry which is preliminary data.</text>
</comment>
<reference evidence="1 2" key="1">
    <citation type="submission" date="2018-02" db="EMBL/GenBank/DDBJ databases">
        <authorList>
            <person name="Cohen D.B."/>
            <person name="Kent A.D."/>
        </authorList>
    </citation>
    <scope>NUCLEOTIDE SEQUENCE [LARGE SCALE GENOMIC DNA]</scope>
    <source>
        <strain evidence="1 2">CCAP 1448/3</strain>
    </source>
</reference>
<reference evidence="1 2" key="2">
    <citation type="submission" date="2018-03" db="EMBL/GenBank/DDBJ databases">
        <title>The ancient ancestry and fast evolution of plastids.</title>
        <authorList>
            <person name="Moore K.R."/>
            <person name="Magnabosco C."/>
            <person name="Momper L."/>
            <person name="Gold D.A."/>
            <person name="Bosak T."/>
            <person name="Fournier G.P."/>
        </authorList>
    </citation>
    <scope>NUCLEOTIDE SEQUENCE [LARGE SCALE GENOMIC DNA]</scope>
    <source>
        <strain evidence="1 2">CCAP 1448/3</strain>
    </source>
</reference>
<keyword evidence="2" id="KW-1185">Reference proteome</keyword>
<evidence type="ECO:0000313" key="1">
    <source>
        <dbReference type="EMBL" id="PSB04193.1"/>
    </source>
</evidence>
<dbReference type="AlphaFoldDB" id="A0A2T1C7S1"/>
<sequence length="80" mass="9566">MKIYRFDTLPSREGGFFRSYRQLYKRGDSRKFGVELAPFFAMMIHMYQKIHGVKLRIFQRNPDRKVFTLEIAEKSSEVGN</sequence>
<proteinExistence type="predicted"/>
<dbReference type="Proteomes" id="UP000238762">
    <property type="component" value="Unassembled WGS sequence"/>
</dbReference>
<evidence type="ECO:0000313" key="2">
    <source>
        <dbReference type="Proteomes" id="UP000238762"/>
    </source>
</evidence>
<gene>
    <name evidence="1" type="ORF">C7B64_04915</name>
</gene>
<protein>
    <submittedName>
        <fullName evidence="1">Uncharacterized protein</fullName>
    </submittedName>
</protein>
<organism evidence="1 2">
    <name type="scientific">Merismopedia glauca CCAP 1448/3</name>
    <dbReference type="NCBI Taxonomy" id="1296344"/>
    <lineage>
        <taxon>Bacteria</taxon>
        <taxon>Bacillati</taxon>
        <taxon>Cyanobacteriota</taxon>
        <taxon>Cyanophyceae</taxon>
        <taxon>Synechococcales</taxon>
        <taxon>Merismopediaceae</taxon>
        <taxon>Merismopedia</taxon>
    </lineage>
</organism>
<dbReference type="EMBL" id="PVWJ01000016">
    <property type="protein sequence ID" value="PSB04193.1"/>
    <property type="molecule type" value="Genomic_DNA"/>
</dbReference>
<accession>A0A2T1C7S1</accession>
<name>A0A2T1C7S1_9CYAN</name>